<feature type="compositionally biased region" description="Basic and acidic residues" evidence="4">
    <location>
        <begin position="586"/>
        <end position="674"/>
    </location>
</feature>
<dbReference type="GO" id="GO:0009279">
    <property type="term" value="C:cell outer membrane"/>
    <property type="evidence" value="ECO:0007669"/>
    <property type="project" value="InterPro"/>
</dbReference>
<evidence type="ECO:0000256" key="2">
    <source>
        <dbReference type="ARBA" id="ARBA00022692"/>
    </source>
</evidence>
<feature type="compositionally biased region" description="Low complexity" evidence="4">
    <location>
        <begin position="570"/>
        <end position="585"/>
    </location>
</feature>
<dbReference type="Gene3D" id="2.40.160.10">
    <property type="entry name" value="Porin"/>
    <property type="match status" value="2"/>
</dbReference>
<gene>
    <name evidence="6" type="ORF">CRV10_01215</name>
</gene>
<dbReference type="SUPFAM" id="SSF56935">
    <property type="entry name" value="Porins"/>
    <property type="match status" value="2"/>
</dbReference>
<evidence type="ECO:0000313" key="6">
    <source>
        <dbReference type="EMBL" id="PPI86856.1"/>
    </source>
</evidence>
<dbReference type="InterPro" id="IPR023614">
    <property type="entry name" value="Porin_dom_sf"/>
</dbReference>
<dbReference type="GO" id="GO:0015288">
    <property type="term" value="F:porin activity"/>
    <property type="evidence" value="ECO:0007669"/>
    <property type="project" value="InterPro"/>
</dbReference>
<dbReference type="InterPro" id="IPR001702">
    <property type="entry name" value="Porin_Gram-ve"/>
</dbReference>
<accession>A0A2P5SWZ8</accession>
<dbReference type="Proteomes" id="UP000296144">
    <property type="component" value="Unassembled WGS sequence"/>
</dbReference>
<evidence type="ECO:0000256" key="3">
    <source>
        <dbReference type="ARBA" id="ARBA00023237"/>
    </source>
</evidence>
<feature type="compositionally biased region" description="Acidic residues" evidence="4">
    <location>
        <begin position="506"/>
        <end position="518"/>
    </location>
</feature>
<dbReference type="PANTHER" id="PTHR34501">
    <property type="entry name" value="PROTEIN YDDL-RELATED"/>
    <property type="match status" value="1"/>
</dbReference>
<feature type="compositionally biased region" description="Low complexity" evidence="4">
    <location>
        <begin position="445"/>
        <end position="488"/>
    </location>
</feature>
<keyword evidence="3" id="KW-0998">Cell outer membrane</keyword>
<dbReference type="InterPro" id="IPR050298">
    <property type="entry name" value="Gram-neg_bact_OMP"/>
</dbReference>
<feature type="chain" id="PRO_5015168613" description="Porin" evidence="5">
    <location>
        <begin position="23"/>
        <end position="809"/>
    </location>
</feature>
<feature type="compositionally biased region" description="Basic and acidic residues" evidence="4">
    <location>
        <begin position="519"/>
        <end position="528"/>
    </location>
</feature>
<keyword evidence="1" id="KW-0472">Membrane</keyword>
<protein>
    <recommendedName>
        <fullName evidence="8">Porin</fullName>
    </recommendedName>
</protein>
<dbReference type="PANTHER" id="PTHR34501:SF8">
    <property type="entry name" value="OUTER MEMBRANE PORIN N-RELATED"/>
    <property type="match status" value="1"/>
</dbReference>
<dbReference type="AlphaFoldDB" id="A0A2P5SWZ8"/>
<feature type="region of interest" description="Disordered" evidence="4">
    <location>
        <begin position="445"/>
        <end position="528"/>
    </location>
</feature>
<keyword evidence="2" id="KW-0812">Transmembrane</keyword>
<proteinExistence type="predicted"/>
<dbReference type="GO" id="GO:0034220">
    <property type="term" value="P:monoatomic ion transmembrane transport"/>
    <property type="evidence" value="ECO:0007669"/>
    <property type="project" value="InterPro"/>
</dbReference>
<feature type="signal peptide" evidence="5">
    <location>
        <begin position="1"/>
        <end position="22"/>
    </location>
</feature>
<evidence type="ECO:0000256" key="1">
    <source>
        <dbReference type="ARBA" id="ARBA00022452"/>
    </source>
</evidence>
<keyword evidence="1" id="KW-1134">Transmembrane beta strand</keyword>
<feature type="region of interest" description="Disordered" evidence="4">
    <location>
        <begin position="267"/>
        <end position="405"/>
    </location>
</feature>
<feature type="region of interest" description="Disordered" evidence="4">
    <location>
        <begin position="549"/>
        <end position="674"/>
    </location>
</feature>
<sequence>MVRQKIFIAAMLTILINGATNAVEVYNKNNTKLDLYGKIDGLHYFTPNAIHRNTSFNYRSHYFVFNFPHGEDNTGIDKSRANFGFKVESLLDDKIIGYGQLQYQSTLDSPETTINSSSNANLGFVGFKFPFGSIDYGRNYGIISDVSKWTNILPEFGGSSEYTDNFLVGRNSGLLTYRNKNFFGLIKNLDFAVQYQSQRFPSFYVSNFNGNTLGISVSYVSPMGLGISAAYGNSTLVNQVDKPSSSSTFVSIKHKPLRRFKLHKFNKANNSHPNNLNPNDSNPNNSHPNNLNPNDSHPNNSNPNDWHPNDWHPNNWHPNNLNPNDSHPNNSNPNDSHPNNSNPNDWHPNDWHPNNWHPNNLNPNDSHPNNSNPNNSNPNNSNPNNWHPVYLNPNDWDPNDSDPTHWNSNNWNPSYSNPNNWNPNYSSPNNWNPSDWNSSNWGPNYSNPNNWNSNDSNPNDSNPNNSNPNNSNPNNSNPNNSNPNNSNPKTDNVKSELFVQNNQSSIEEDEQKEIEEFDNQNKNKYKENDEYLGNKYRFFYDSLEKDFENNNNKNINQDSDQNDTDKDFENNNNKNINQDSDQNNQDNDKNINTDKNDKNINTDKNDKNINTDKNDKNINTDKNDKNINTDKNDKNINTDKNDKNINTDKNDKNINTDKNKNSDKKINQDNNKLHSMPDHAIQWSAAIKYDKNNVYFAAMYGETYTTTYITDPKTHFNNFADKVRNFEIVAQYKFDFGFRPSVAYVESKFKNTKGNDTYIYRYLEIGATYDISKNMSTYVDYRINQTQPDRLFNFNGPDNVLAIGLVYKF</sequence>
<keyword evidence="5" id="KW-0732">Signal</keyword>
<feature type="compositionally biased region" description="Low complexity" evidence="4">
    <location>
        <begin position="269"/>
        <end position="385"/>
    </location>
</feature>
<dbReference type="EMBL" id="PDKU01000001">
    <property type="protein sequence ID" value="PPI86856.1"/>
    <property type="molecule type" value="Genomic_DNA"/>
</dbReference>
<dbReference type="RefSeq" id="WP_136130019.1">
    <property type="nucleotide sequence ID" value="NZ_PDKU01000001.1"/>
</dbReference>
<comment type="caution">
    <text evidence="6">The sequence shown here is derived from an EMBL/GenBank/DDBJ whole genome shotgun (WGS) entry which is preliminary data.</text>
</comment>
<feature type="compositionally biased region" description="Low complexity" evidence="4">
    <location>
        <begin position="549"/>
        <end position="559"/>
    </location>
</feature>
<organism evidence="6 7">
    <name type="scientific">Candidatus Pantoea edessiphila</name>
    <dbReference type="NCBI Taxonomy" id="2044610"/>
    <lineage>
        <taxon>Bacteria</taxon>
        <taxon>Pseudomonadati</taxon>
        <taxon>Pseudomonadota</taxon>
        <taxon>Gammaproteobacteria</taxon>
        <taxon>Enterobacterales</taxon>
        <taxon>Erwiniaceae</taxon>
        <taxon>Pantoea</taxon>
    </lineage>
</organism>
<evidence type="ECO:0000256" key="5">
    <source>
        <dbReference type="SAM" id="SignalP"/>
    </source>
</evidence>
<dbReference type="Pfam" id="PF00267">
    <property type="entry name" value="Porin_1"/>
    <property type="match status" value="2"/>
</dbReference>
<evidence type="ECO:0008006" key="8">
    <source>
        <dbReference type="Google" id="ProtNLM"/>
    </source>
</evidence>
<keyword evidence="7" id="KW-1185">Reference proteome</keyword>
<evidence type="ECO:0000256" key="4">
    <source>
        <dbReference type="SAM" id="MobiDB-lite"/>
    </source>
</evidence>
<name>A0A2P5SWZ8_9GAMM</name>
<evidence type="ECO:0000313" key="7">
    <source>
        <dbReference type="Proteomes" id="UP000296144"/>
    </source>
</evidence>
<reference evidence="6 7" key="1">
    <citation type="journal article" date="2018" name="Genome Biol. Evol.">
        <title>Cladogenesis and Genomic Streamlining in Extracellular Endosymbionts of Tropical Stink Bugs.</title>
        <authorList>
            <person name="Otero-Bravo A."/>
            <person name="Goffredi S."/>
            <person name="Sabree Z.L."/>
        </authorList>
    </citation>
    <scope>NUCLEOTIDE SEQUENCE [LARGE SCALE GENOMIC DNA]</scope>
    <source>
        <strain evidence="6 7">SoEL</strain>
    </source>
</reference>